<gene>
    <name evidence="1" type="ORF">HPB47_019990</name>
</gene>
<accession>A0AC60QIM5</accession>
<sequence length="219" mass="23576">MPGTAHSAEQTTCGGLEKFVHSGFGFWTFRNDIALLKLEKPLDIESSEGYIGTVCLPPKGHKIEGDVIVSGWGTTREGGMASDILKAVSVPALGDAMCYYRYFSFWSLFIGGNIHYDSMFCAGERRGGKDSCQGDSGGPAVQYVSGRAILAGIVSWGEGCARAGKPGVYTEVSYFLDWIENRTSSTPVDPEYFSSTTESPPVTPAAEPRTVYQVPVTET</sequence>
<reference evidence="1 2" key="1">
    <citation type="journal article" date="2020" name="Cell">
        <title>Large-Scale Comparative Analyses of Tick Genomes Elucidate Their Genetic Diversity and Vector Capacities.</title>
        <authorList>
            <consortium name="Tick Genome and Microbiome Consortium (TIGMIC)"/>
            <person name="Jia N."/>
            <person name="Wang J."/>
            <person name="Shi W."/>
            <person name="Du L."/>
            <person name="Sun Y."/>
            <person name="Zhan W."/>
            <person name="Jiang J.F."/>
            <person name="Wang Q."/>
            <person name="Zhang B."/>
            <person name="Ji P."/>
            <person name="Bell-Sakyi L."/>
            <person name="Cui X.M."/>
            <person name="Yuan T.T."/>
            <person name="Jiang B.G."/>
            <person name="Yang W.F."/>
            <person name="Lam T.T."/>
            <person name="Chang Q.C."/>
            <person name="Ding S.J."/>
            <person name="Wang X.J."/>
            <person name="Zhu J.G."/>
            <person name="Ruan X.D."/>
            <person name="Zhao L."/>
            <person name="Wei J.T."/>
            <person name="Ye R.Z."/>
            <person name="Que T.C."/>
            <person name="Du C.H."/>
            <person name="Zhou Y.H."/>
            <person name="Cheng J.X."/>
            <person name="Dai P.F."/>
            <person name="Guo W.B."/>
            <person name="Han X.H."/>
            <person name="Huang E.J."/>
            <person name="Li L.F."/>
            <person name="Wei W."/>
            <person name="Gao Y.C."/>
            <person name="Liu J.Z."/>
            <person name="Shao H.Z."/>
            <person name="Wang X."/>
            <person name="Wang C.C."/>
            <person name="Yang T.C."/>
            <person name="Huo Q.B."/>
            <person name="Li W."/>
            <person name="Chen H.Y."/>
            <person name="Chen S.E."/>
            <person name="Zhou L.G."/>
            <person name="Ni X.B."/>
            <person name="Tian J.H."/>
            <person name="Sheng Y."/>
            <person name="Liu T."/>
            <person name="Pan Y.S."/>
            <person name="Xia L.Y."/>
            <person name="Li J."/>
            <person name="Zhao F."/>
            <person name="Cao W.C."/>
        </authorList>
    </citation>
    <scope>NUCLEOTIDE SEQUENCE [LARGE SCALE GENOMIC DNA]</scope>
    <source>
        <strain evidence="1">Iper-2018</strain>
    </source>
</reference>
<dbReference type="EMBL" id="JABSTQ010009065">
    <property type="protein sequence ID" value="KAG0433369.1"/>
    <property type="molecule type" value="Genomic_DNA"/>
</dbReference>
<keyword evidence="2" id="KW-1185">Reference proteome</keyword>
<name>A0AC60QIM5_IXOPE</name>
<comment type="caution">
    <text evidence="1">The sequence shown here is derived from an EMBL/GenBank/DDBJ whole genome shotgun (WGS) entry which is preliminary data.</text>
</comment>
<evidence type="ECO:0000313" key="2">
    <source>
        <dbReference type="Proteomes" id="UP000805193"/>
    </source>
</evidence>
<organism evidence="1 2">
    <name type="scientific">Ixodes persulcatus</name>
    <name type="common">Taiga tick</name>
    <dbReference type="NCBI Taxonomy" id="34615"/>
    <lineage>
        <taxon>Eukaryota</taxon>
        <taxon>Metazoa</taxon>
        <taxon>Ecdysozoa</taxon>
        <taxon>Arthropoda</taxon>
        <taxon>Chelicerata</taxon>
        <taxon>Arachnida</taxon>
        <taxon>Acari</taxon>
        <taxon>Parasitiformes</taxon>
        <taxon>Ixodida</taxon>
        <taxon>Ixodoidea</taxon>
        <taxon>Ixodidae</taxon>
        <taxon>Ixodinae</taxon>
        <taxon>Ixodes</taxon>
    </lineage>
</organism>
<evidence type="ECO:0000313" key="1">
    <source>
        <dbReference type="EMBL" id="KAG0433369.1"/>
    </source>
</evidence>
<dbReference type="Proteomes" id="UP000805193">
    <property type="component" value="Unassembled WGS sequence"/>
</dbReference>
<proteinExistence type="predicted"/>
<protein>
    <submittedName>
        <fullName evidence="1">Uncharacterized protein</fullName>
    </submittedName>
</protein>